<proteinExistence type="predicted"/>
<protein>
    <recommendedName>
        <fullName evidence="1">Transcription elongation factor GreA/GreB C-terminal domain-containing protein</fullName>
    </recommendedName>
</protein>
<evidence type="ECO:0000313" key="3">
    <source>
        <dbReference type="Proteomes" id="UP001163336"/>
    </source>
</evidence>
<sequence length="150" mass="16101">MCTRHYLSQQDLAVLHRFAREHAIDAGSRDPSGRKLAALLASSLPLPETDAARRHVSLGATVHYRPDGARDLSSIVIACPYDANALLARVTILSPLALGLLGHAEGCSVEIALPNARSMLVDIVEVEPPAIMPPAPPYQPLCNPPERRTS</sequence>
<organism evidence="2 3">
    <name type="scientific">Massilia varians</name>
    <dbReference type="NCBI Taxonomy" id="457921"/>
    <lineage>
        <taxon>Bacteria</taxon>
        <taxon>Pseudomonadati</taxon>
        <taxon>Pseudomonadota</taxon>
        <taxon>Betaproteobacteria</taxon>
        <taxon>Burkholderiales</taxon>
        <taxon>Oxalobacteraceae</taxon>
        <taxon>Telluria group</taxon>
        <taxon>Massilia</taxon>
    </lineage>
</organism>
<dbReference type="EMBL" id="AP026966">
    <property type="protein sequence ID" value="BDT59805.1"/>
    <property type="molecule type" value="Genomic_DNA"/>
</dbReference>
<dbReference type="InterPro" id="IPR001437">
    <property type="entry name" value="Tscrpt_elong_fac_GreA/B_C"/>
</dbReference>
<dbReference type="SUPFAM" id="SSF54534">
    <property type="entry name" value="FKBP-like"/>
    <property type="match status" value="1"/>
</dbReference>
<accession>A0ABN6TFR4</accession>
<evidence type="ECO:0000313" key="2">
    <source>
        <dbReference type="EMBL" id="BDT59805.1"/>
    </source>
</evidence>
<keyword evidence="3" id="KW-1185">Reference proteome</keyword>
<feature type="domain" description="Transcription elongation factor GreA/GreB C-terminal" evidence="1">
    <location>
        <begin position="55"/>
        <end position="127"/>
    </location>
</feature>
<name>A0ABN6TFR4_9BURK</name>
<gene>
    <name evidence="2" type="ORF">MasN3_32990</name>
</gene>
<dbReference type="Pfam" id="PF01272">
    <property type="entry name" value="GreA_GreB"/>
    <property type="match status" value="1"/>
</dbReference>
<dbReference type="Gene3D" id="3.10.50.30">
    <property type="entry name" value="Transcription elongation factor, GreA/GreB, C-terminal domain"/>
    <property type="match status" value="1"/>
</dbReference>
<dbReference type="InterPro" id="IPR036953">
    <property type="entry name" value="GreA/GreB_C_sf"/>
</dbReference>
<dbReference type="Proteomes" id="UP001163336">
    <property type="component" value="Chromosome"/>
</dbReference>
<evidence type="ECO:0000259" key="1">
    <source>
        <dbReference type="Pfam" id="PF01272"/>
    </source>
</evidence>
<reference evidence="2" key="1">
    <citation type="submission" date="2022-11" db="EMBL/GenBank/DDBJ databases">
        <title>Isolation and characterization of PLA-degrading bacterium Massilia sp. from Antarctic soil.</title>
        <authorList>
            <person name="Sato K."/>
            <person name="Gomez-Fuentes C."/>
            <person name="Ahmad S.A."/>
            <person name="Zulkharnain A."/>
        </authorList>
    </citation>
    <scope>NUCLEOTIDE SEQUENCE</scope>
    <source>
        <strain evidence="2">N-3</strain>
    </source>
</reference>
<dbReference type="RefSeq" id="WP_281908669.1">
    <property type="nucleotide sequence ID" value="NZ_AP026966.1"/>
</dbReference>